<dbReference type="EMBL" id="LQWY01000003">
    <property type="protein sequence ID" value="OAH63104.1"/>
    <property type="molecule type" value="Genomic_DNA"/>
</dbReference>
<keyword evidence="5" id="KW-1185">Reference proteome</keyword>
<dbReference type="Pfam" id="PF20085">
    <property type="entry name" value="TGL"/>
    <property type="match status" value="1"/>
</dbReference>
<dbReference type="AlphaFoldDB" id="A0A177LC34"/>
<organism evidence="4 5">
    <name type="scientific">Domibacillus aminovorans</name>
    <dbReference type="NCBI Taxonomy" id="29332"/>
    <lineage>
        <taxon>Bacteria</taxon>
        <taxon>Bacillati</taxon>
        <taxon>Bacillota</taxon>
        <taxon>Bacilli</taxon>
        <taxon>Bacillales</taxon>
        <taxon>Bacillaceae</taxon>
        <taxon>Domibacillus</taxon>
    </lineage>
</organism>
<evidence type="ECO:0000313" key="5">
    <source>
        <dbReference type="Proteomes" id="UP000076935"/>
    </source>
</evidence>
<keyword evidence="3" id="KW-0012">Acyltransferase</keyword>
<keyword evidence="1 4" id="KW-0808">Transferase</keyword>
<protein>
    <submittedName>
        <fullName evidence="4">Protein-glutamine gamma-glutamyltransferase</fullName>
    </submittedName>
</protein>
<evidence type="ECO:0000313" key="4">
    <source>
        <dbReference type="EMBL" id="OAH63104.1"/>
    </source>
</evidence>
<proteinExistence type="inferred from homology"/>
<dbReference type="GO" id="GO:0030435">
    <property type="term" value="P:sporulation resulting in formation of a cellular spore"/>
    <property type="evidence" value="ECO:0007669"/>
    <property type="project" value="UniProtKB-KW"/>
</dbReference>
<reference evidence="4 5" key="1">
    <citation type="submission" date="2016-01" db="EMBL/GenBank/DDBJ databases">
        <title>Investigation of taxonomic status of Bacillus aminovorans.</title>
        <authorList>
            <person name="Verma A."/>
            <person name="Pal Y."/>
            <person name="Krishnamurthi S."/>
        </authorList>
    </citation>
    <scope>NUCLEOTIDE SEQUENCE [LARGE SCALE GENOMIC DNA]</scope>
    <source>
        <strain evidence="4 5">DSM 1314</strain>
    </source>
</reference>
<dbReference type="NCBIfam" id="NF002869">
    <property type="entry name" value="PRK03187.1"/>
    <property type="match status" value="1"/>
</dbReference>
<dbReference type="HAMAP" id="MF_00727">
    <property type="entry name" value="Tgl"/>
    <property type="match status" value="1"/>
</dbReference>
<name>A0A177LC34_9BACI</name>
<gene>
    <name evidence="4" type="ORF">AWH49_07120</name>
</gene>
<keyword evidence="2" id="KW-0749">Sporulation</keyword>
<dbReference type="Proteomes" id="UP000076935">
    <property type="component" value="Unassembled WGS sequence"/>
</dbReference>
<accession>A0A177LC34</accession>
<dbReference type="RefSeq" id="WP_063964436.1">
    <property type="nucleotide sequence ID" value="NZ_JBCNAN010000006.1"/>
</dbReference>
<sequence>MIQLSGKPFQRSDMWPSGSIESMIIQRMNKDTVVYSYRSIGELLFELKLRKNIILSAKAMNQSNVRFEVFAKSRCNPRYWHLTSTGGFLLRDGVKPSDAIQDIYRNSSQYAFECATAKVIIYYHAVLNLIGESLFNRLFQNIYLYSWHADPDLGITSNYTGHFLPGDVVYFKNPDFDPQTPQWRGENAVILGDGTYFGHGVGIKTAEQIIHALNRRRKPGTKQSAYLTNLVTRPSFKHLAKLSMSQGVYLNHKYQHIVVQHNESSISFDQYVFYL</sequence>
<evidence type="ECO:0000256" key="2">
    <source>
        <dbReference type="ARBA" id="ARBA00022969"/>
    </source>
</evidence>
<evidence type="ECO:0000256" key="3">
    <source>
        <dbReference type="ARBA" id="ARBA00023315"/>
    </source>
</evidence>
<comment type="caution">
    <text evidence="4">The sequence shown here is derived from an EMBL/GenBank/DDBJ whole genome shotgun (WGS) entry which is preliminary data.</text>
</comment>
<dbReference type="InterPro" id="IPR020916">
    <property type="entry name" value="Gln_gamma-glutamylTfrase_bac"/>
</dbReference>
<dbReference type="GO" id="GO:0003810">
    <property type="term" value="F:protein-glutamine gamma-glutamyltransferase activity"/>
    <property type="evidence" value="ECO:0007669"/>
    <property type="project" value="InterPro"/>
</dbReference>
<evidence type="ECO:0000256" key="1">
    <source>
        <dbReference type="ARBA" id="ARBA00022679"/>
    </source>
</evidence>